<dbReference type="Proteomes" id="UP000292459">
    <property type="component" value="Unassembled WGS sequence"/>
</dbReference>
<proteinExistence type="inferred from homology"/>
<protein>
    <submittedName>
        <fullName evidence="10">Furin</fullName>
    </submittedName>
</protein>
<dbReference type="Pfam" id="PF01483">
    <property type="entry name" value="P_proprotein"/>
    <property type="match status" value="1"/>
</dbReference>
<keyword evidence="5 8" id="KW-0720">Serine protease</keyword>
<accession>A0A4Q7E7H5</accession>
<dbReference type="PROSITE" id="PS00137">
    <property type="entry name" value="SUBTILASE_HIS"/>
    <property type="match status" value="1"/>
</dbReference>
<dbReference type="GO" id="GO:0012505">
    <property type="term" value="C:endomembrane system"/>
    <property type="evidence" value="ECO:0007669"/>
    <property type="project" value="UniProtKB-ARBA"/>
</dbReference>
<evidence type="ECO:0000313" key="11">
    <source>
        <dbReference type="Proteomes" id="UP000292459"/>
    </source>
</evidence>
<dbReference type="RefSeq" id="WP_052288651.1">
    <property type="nucleotide sequence ID" value="NZ_QVFV01000005.1"/>
</dbReference>
<evidence type="ECO:0000256" key="7">
    <source>
        <dbReference type="PIRSR" id="PIRSR615500-1"/>
    </source>
</evidence>
<feature type="active site" description="Charge relay system" evidence="7 8">
    <location>
        <position position="80"/>
    </location>
</feature>
<dbReference type="Gene3D" id="3.40.50.200">
    <property type="entry name" value="Peptidase S8/S53 domain"/>
    <property type="match status" value="1"/>
</dbReference>
<name>A0A4Q7E7H5_9CYAN</name>
<keyword evidence="3" id="KW-0732">Signal</keyword>
<keyword evidence="4 8" id="KW-0378">Hydrolase</keyword>
<evidence type="ECO:0000313" key="10">
    <source>
        <dbReference type="EMBL" id="RZM76575.1"/>
    </source>
</evidence>
<dbReference type="PANTHER" id="PTHR42884:SF14">
    <property type="entry name" value="NEUROENDOCRINE CONVERTASE 1"/>
    <property type="match status" value="1"/>
</dbReference>
<dbReference type="SUPFAM" id="SSF51120">
    <property type="entry name" value="beta-Roll"/>
    <property type="match status" value="1"/>
</dbReference>
<dbReference type="GO" id="GO:0004252">
    <property type="term" value="F:serine-type endopeptidase activity"/>
    <property type="evidence" value="ECO:0007669"/>
    <property type="project" value="UniProtKB-UniRule"/>
</dbReference>
<dbReference type="GO" id="GO:0005737">
    <property type="term" value="C:cytoplasm"/>
    <property type="evidence" value="ECO:0007669"/>
    <property type="project" value="UniProtKB-ARBA"/>
</dbReference>
<dbReference type="PANTHER" id="PTHR42884">
    <property type="entry name" value="PROPROTEIN CONVERTASE SUBTILISIN/KEXIN-RELATED"/>
    <property type="match status" value="1"/>
</dbReference>
<evidence type="ECO:0000256" key="5">
    <source>
        <dbReference type="ARBA" id="ARBA00022825"/>
    </source>
</evidence>
<dbReference type="SUPFAM" id="SSF49785">
    <property type="entry name" value="Galactose-binding domain-like"/>
    <property type="match status" value="1"/>
</dbReference>
<evidence type="ECO:0000256" key="1">
    <source>
        <dbReference type="ARBA" id="ARBA00005325"/>
    </source>
</evidence>
<dbReference type="PROSITE" id="PS00330">
    <property type="entry name" value="HEMOLYSIN_CALCIUM"/>
    <property type="match status" value="1"/>
</dbReference>
<dbReference type="InterPro" id="IPR008979">
    <property type="entry name" value="Galactose-bd-like_sf"/>
</dbReference>
<evidence type="ECO:0000256" key="4">
    <source>
        <dbReference type="ARBA" id="ARBA00022801"/>
    </source>
</evidence>
<feature type="active site" description="Charge relay system" evidence="7 8">
    <location>
        <position position="303"/>
    </location>
</feature>
<dbReference type="Pfam" id="PF00353">
    <property type="entry name" value="HemolysinCabind"/>
    <property type="match status" value="3"/>
</dbReference>
<dbReference type="Gene3D" id="2.150.10.10">
    <property type="entry name" value="Serralysin-like metalloprotease, C-terminal"/>
    <property type="match status" value="2"/>
</dbReference>
<dbReference type="GO" id="GO:0016485">
    <property type="term" value="P:protein processing"/>
    <property type="evidence" value="ECO:0007669"/>
    <property type="project" value="TreeGrafter"/>
</dbReference>
<feature type="domain" description="P/Homo B" evidence="9">
    <location>
        <begin position="389"/>
        <end position="533"/>
    </location>
</feature>
<dbReference type="InterPro" id="IPR022398">
    <property type="entry name" value="Peptidase_S8_His-AS"/>
</dbReference>
<dbReference type="AlphaFoldDB" id="A0A4Q7E7H5"/>
<dbReference type="CDD" id="cd04059">
    <property type="entry name" value="Peptidases_S8_Protein_convertases_Kexins_Furin-like"/>
    <property type="match status" value="1"/>
</dbReference>
<dbReference type="GO" id="GO:0016020">
    <property type="term" value="C:membrane"/>
    <property type="evidence" value="ECO:0007669"/>
    <property type="project" value="TreeGrafter"/>
</dbReference>
<dbReference type="Pfam" id="PF00082">
    <property type="entry name" value="Peptidase_S8"/>
    <property type="match status" value="1"/>
</dbReference>
<dbReference type="PROSITE" id="PS51892">
    <property type="entry name" value="SUBTILASE"/>
    <property type="match status" value="1"/>
</dbReference>
<dbReference type="InterPro" id="IPR036852">
    <property type="entry name" value="Peptidase_S8/S53_dom_sf"/>
</dbReference>
<keyword evidence="6" id="KW-0106">Calcium</keyword>
<dbReference type="InterPro" id="IPR002884">
    <property type="entry name" value="P_dom"/>
</dbReference>
<dbReference type="InterPro" id="IPR015500">
    <property type="entry name" value="Peptidase_S8_subtilisin-rel"/>
</dbReference>
<evidence type="ECO:0000259" key="9">
    <source>
        <dbReference type="PROSITE" id="PS51829"/>
    </source>
</evidence>
<evidence type="ECO:0000256" key="8">
    <source>
        <dbReference type="PROSITE-ProRule" id="PRU01240"/>
    </source>
</evidence>
<keyword evidence="2 8" id="KW-0645">Protease</keyword>
<dbReference type="GO" id="GO:0005509">
    <property type="term" value="F:calcium ion binding"/>
    <property type="evidence" value="ECO:0007669"/>
    <property type="project" value="InterPro"/>
</dbReference>
<evidence type="ECO:0000256" key="2">
    <source>
        <dbReference type="ARBA" id="ARBA00022670"/>
    </source>
</evidence>
<evidence type="ECO:0000256" key="3">
    <source>
        <dbReference type="ARBA" id="ARBA00022729"/>
    </source>
</evidence>
<dbReference type="InterPro" id="IPR023828">
    <property type="entry name" value="Peptidase_S8_Ser-AS"/>
</dbReference>
<comment type="similarity">
    <text evidence="1">Belongs to the peptidase S8 family. Furin subfamily.</text>
</comment>
<dbReference type="PROSITE" id="PS51829">
    <property type="entry name" value="P_HOMO_B"/>
    <property type="match status" value="1"/>
</dbReference>
<keyword evidence="11" id="KW-1185">Reference proteome</keyword>
<gene>
    <name evidence="10" type="ORF">DYY88_18090</name>
</gene>
<dbReference type="InterPro" id="IPR011049">
    <property type="entry name" value="Serralysin-like_metalloprot_C"/>
</dbReference>
<reference evidence="10 11" key="1">
    <citation type="submission" date="2018-11" db="EMBL/GenBank/DDBJ databases">
        <title>Whole genome sequencing of an environmental sample.</title>
        <authorList>
            <person name="Sarangi A.N."/>
            <person name="Singh D."/>
            <person name="Tripathy S."/>
        </authorList>
    </citation>
    <scope>NUCLEOTIDE SEQUENCE [LARGE SCALE GENOMIC DNA]</scope>
    <source>
        <strain evidence="10 11">Lakshadweep</strain>
    </source>
</reference>
<dbReference type="InterPro" id="IPR034182">
    <property type="entry name" value="Kexin/furin"/>
</dbReference>
<dbReference type="InterPro" id="IPR001343">
    <property type="entry name" value="Hemolysn_Ca-bd"/>
</dbReference>
<dbReference type="Gene3D" id="2.60.120.260">
    <property type="entry name" value="Galactose-binding domain-like"/>
    <property type="match status" value="1"/>
</dbReference>
<dbReference type="SUPFAM" id="SSF52743">
    <property type="entry name" value="Subtilisin-like"/>
    <property type="match status" value="1"/>
</dbReference>
<dbReference type="PROSITE" id="PS00138">
    <property type="entry name" value="SUBTILASE_SER"/>
    <property type="match status" value="1"/>
</dbReference>
<dbReference type="InterPro" id="IPR018511">
    <property type="entry name" value="Hemolysin-typ_Ca-bd_CS"/>
</dbReference>
<comment type="caution">
    <text evidence="10">The sequence shown here is derived from an EMBL/GenBank/DDBJ whole genome shotgun (WGS) entry which is preliminary data.</text>
</comment>
<organism evidence="10 11">
    <name type="scientific">Leptolyngbya iicbica LK</name>
    <dbReference type="NCBI Taxonomy" id="2294035"/>
    <lineage>
        <taxon>Bacteria</taxon>
        <taxon>Bacillati</taxon>
        <taxon>Cyanobacteriota</taxon>
        <taxon>Cyanophyceae</taxon>
        <taxon>Leptolyngbyales</taxon>
        <taxon>Leptolyngbyaceae</taxon>
        <taxon>Leptolyngbya group</taxon>
        <taxon>Leptolyngbya</taxon>
        <taxon>Leptolyngbya iicbica</taxon>
    </lineage>
</organism>
<dbReference type="PRINTS" id="PR00313">
    <property type="entry name" value="CABNDNGRPT"/>
</dbReference>
<dbReference type="OrthoDB" id="561585at2"/>
<dbReference type="EMBL" id="QVFV01000005">
    <property type="protein sequence ID" value="RZM76575.1"/>
    <property type="molecule type" value="Genomic_DNA"/>
</dbReference>
<dbReference type="InterPro" id="IPR000209">
    <property type="entry name" value="Peptidase_S8/S53_dom"/>
</dbReference>
<sequence>MSTTLYSPKTLASENTTTTNFLVANSNVTGTNSTTQGFPADPLVGYQWYLHNPTPGLLDLNVVDVWQDYTGQGVEVAIVDDAVQWWHPDLASNYSTFKDWDFENGDTSASGEFSDNHGTAVAGIIGATGNNGIGGAGIAYDSTIFGYQVDTFQQIANAIFYASGQNQDGYDGEADIVNISLGNSDQSFFDSFLSSQDMTALNNVIDQAVVVGRNGLGTILVKSAGNARQDNQNTNASSWNANPHTISVAAVDQNGYVSDYSTLGASVLVSAFGTPGQVFTTDRVGIAGDNPFGDYMFDFNGTSAAAPMVSGVVALMLEANPNLGWRDVQEILAYSARGVGSLGSTFSPNPWSAEQYSWTFNGADNWNGGGLHFSNDYGFGLVDAKAAVRLAETWEATPQTSFNQVELTADLLNSSVLISQQGTSFNQFMTTNMAIEHVEVDISFAQWYDLGDLEVRLISPDGTSSILIDNNGENNGTLAGGRTASRWQFFSNAFRGEDTIGNWTVQLFDADSTQISPIVINDIDLTFHGSAATLDDTFIFTEEYSNVASGWAGHSTFINGGAGSDTINAAAVDSNTVVNLATGTGQIDGVAVSISSIEYVVTGDGNDVITGNSSSNTLSGMRGDDVLIGGAGNDSLNGGAGNDVLNGTDPTVWNAGSGQYDVLTGGTGADTFVLGDQFEAFYSGLGYALITDFDWTEGDRFRVHGSLADYSLGFGDWAGDFAQDTLIYYQTDLVGVVQDTTDVDPMFDFAFA</sequence>
<dbReference type="PRINTS" id="PR00723">
    <property type="entry name" value="SUBTILISIN"/>
</dbReference>
<feature type="active site" description="Charge relay system" evidence="7 8">
    <location>
        <position position="117"/>
    </location>
</feature>
<evidence type="ECO:0000256" key="6">
    <source>
        <dbReference type="ARBA" id="ARBA00022837"/>
    </source>
</evidence>